<dbReference type="KEGG" id="sfc:Spiaf_1749"/>
<dbReference type="GO" id="GO:0000287">
    <property type="term" value="F:magnesium ion binding"/>
    <property type="evidence" value="ECO:0007669"/>
    <property type="project" value="UniProtKB-UniRule"/>
</dbReference>
<evidence type="ECO:0000256" key="12">
    <source>
        <dbReference type="SAM" id="MobiDB-lite"/>
    </source>
</evidence>
<keyword evidence="10 11" id="KW-0346">Stress response</keyword>
<dbReference type="GO" id="GO:0005737">
    <property type="term" value="C:cytoplasm"/>
    <property type="evidence" value="ECO:0007669"/>
    <property type="project" value="UniProtKB-SubCell"/>
</dbReference>
<dbReference type="Gene3D" id="1.20.1270.170">
    <property type="match status" value="1"/>
</dbReference>
<dbReference type="Proteomes" id="UP000007383">
    <property type="component" value="Chromosome"/>
</dbReference>
<keyword evidence="1 11" id="KW-0963">Cytoplasm</keyword>
<dbReference type="OrthoDB" id="5392197at2"/>
<feature type="region of interest" description="Disordered" evidence="12">
    <location>
        <begin position="1"/>
        <end position="21"/>
    </location>
</feature>
<comment type="similarity">
    <text evidence="11">Belongs to the SrkA/RdoA protein kinase family.</text>
</comment>
<dbReference type="Gene3D" id="1.10.510.10">
    <property type="entry name" value="Transferase(Phosphotransferase) domain 1"/>
    <property type="match status" value="1"/>
</dbReference>
<dbReference type="PANTHER" id="PTHR39573:SF1">
    <property type="entry name" value="STRESS RESPONSE KINASE A"/>
    <property type="match status" value="1"/>
</dbReference>
<evidence type="ECO:0000256" key="6">
    <source>
        <dbReference type="ARBA" id="ARBA00022741"/>
    </source>
</evidence>
<dbReference type="EMBL" id="CP003282">
    <property type="protein sequence ID" value="AFG37806.1"/>
    <property type="molecule type" value="Genomic_DNA"/>
</dbReference>
<reference evidence="15" key="1">
    <citation type="journal article" date="2013" name="Stand. Genomic Sci.">
        <title>Complete genome sequence of the halophilic bacterium Spirochaeta africana type strain (Z-7692(T)) from the alkaline Lake Magadi in the East African Rift.</title>
        <authorList>
            <person name="Liolos K."/>
            <person name="Abt B."/>
            <person name="Scheuner C."/>
            <person name="Teshima H."/>
            <person name="Held B."/>
            <person name="Lapidus A."/>
            <person name="Nolan M."/>
            <person name="Lucas S."/>
            <person name="Deshpande S."/>
            <person name="Cheng J.F."/>
            <person name="Tapia R."/>
            <person name="Goodwin L.A."/>
            <person name="Pitluck S."/>
            <person name="Pagani I."/>
            <person name="Ivanova N."/>
            <person name="Mavromatis K."/>
            <person name="Mikhailova N."/>
            <person name="Huntemann M."/>
            <person name="Pati A."/>
            <person name="Chen A."/>
            <person name="Palaniappan K."/>
            <person name="Land M."/>
            <person name="Rohde M."/>
            <person name="Tindall B.J."/>
            <person name="Detter J.C."/>
            <person name="Goker M."/>
            <person name="Bristow J."/>
            <person name="Eisen J.A."/>
            <person name="Markowitz V."/>
            <person name="Hugenholtz P."/>
            <person name="Woyke T."/>
            <person name="Klenk H.P."/>
            <person name="Kyrpides N.C."/>
        </authorList>
    </citation>
    <scope>NUCLEOTIDE SEQUENCE</scope>
    <source>
        <strain evidence="15">ATCC 700263 / DSM 8902 / Z-7692</strain>
    </source>
</reference>
<comment type="cofactor">
    <cofactor evidence="11">
        <name>Mg(2+)</name>
        <dbReference type="ChEBI" id="CHEBI:18420"/>
    </cofactor>
</comment>
<dbReference type="RefSeq" id="WP_014455789.1">
    <property type="nucleotide sequence ID" value="NC_017098.1"/>
</dbReference>
<keyword evidence="2 11" id="KW-0723">Serine/threonine-protein kinase</keyword>
<keyword evidence="5 11" id="KW-0479">Metal-binding</keyword>
<dbReference type="SUPFAM" id="SSF56112">
    <property type="entry name" value="Protein kinase-like (PK-like)"/>
    <property type="match status" value="1"/>
</dbReference>
<dbReference type="PANTHER" id="PTHR39573">
    <property type="entry name" value="STRESS RESPONSE KINASE A"/>
    <property type="match status" value="1"/>
</dbReference>
<feature type="binding site" evidence="11">
    <location>
        <position position="228"/>
    </location>
    <ligand>
        <name>Mg(2+)</name>
        <dbReference type="ChEBI" id="CHEBI:18420"/>
    </ligand>
</feature>
<dbReference type="InterPro" id="IPR002575">
    <property type="entry name" value="Aminoglycoside_PTrfase"/>
</dbReference>
<comment type="function">
    <text evidence="11">A protein kinase that phosphorylates Ser and Thr residues. Probably acts to suppress the effects of stress linked to accumulation of reactive oxygen species. Probably involved in the extracytoplasmic stress response.</text>
</comment>
<keyword evidence="8 11" id="KW-0067">ATP-binding</keyword>
<evidence type="ECO:0000256" key="8">
    <source>
        <dbReference type="ARBA" id="ARBA00022840"/>
    </source>
</evidence>
<evidence type="ECO:0000256" key="3">
    <source>
        <dbReference type="ARBA" id="ARBA00022553"/>
    </source>
</evidence>
<evidence type="ECO:0000313" key="15">
    <source>
        <dbReference type="Proteomes" id="UP000007383"/>
    </source>
</evidence>
<keyword evidence="4 11" id="KW-0808">Transferase</keyword>
<dbReference type="NCBIfam" id="NF008738">
    <property type="entry name" value="PRK11768.1"/>
    <property type="match status" value="1"/>
</dbReference>
<proteinExistence type="inferred from homology"/>
<dbReference type="HAMAP" id="MF_01497">
    <property type="entry name" value="SrkA_kinase"/>
    <property type="match status" value="1"/>
</dbReference>
<evidence type="ECO:0000256" key="11">
    <source>
        <dbReference type="HAMAP-Rule" id="MF_01497"/>
    </source>
</evidence>
<dbReference type="InterPro" id="IPR011009">
    <property type="entry name" value="Kinase-like_dom_sf"/>
</dbReference>
<evidence type="ECO:0000256" key="1">
    <source>
        <dbReference type="ARBA" id="ARBA00022490"/>
    </source>
</evidence>
<comment type="catalytic activity">
    <reaction evidence="11">
        <text>L-seryl-[protein] + ATP = O-phospho-L-seryl-[protein] + ADP + H(+)</text>
        <dbReference type="Rhea" id="RHEA:17989"/>
        <dbReference type="Rhea" id="RHEA-COMP:9863"/>
        <dbReference type="Rhea" id="RHEA-COMP:11604"/>
        <dbReference type="ChEBI" id="CHEBI:15378"/>
        <dbReference type="ChEBI" id="CHEBI:29999"/>
        <dbReference type="ChEBI" id="CHEBI:30616"/>
        <dbReference type="ChEBI" id="CHEBI:83421"/>
        <dbReference type="ChEBI" id="CHEBI:456216"/>
        <dbReference type="EC" id="2.7.11.1"/>
    </reaction>
</comment>
<gene>
    <name evidence="11" type="primary">srkA</name>
    <name evidence="14" type="ordered locus">Spiaf_1749</name>
</gene>
<evidence type="ECO:0000259" key="13">
    <source>
        <dbReference type="Pfam" id="PF01636"/>
    </source>
</evidence>
<feature type="binding site" evidence="11">
    <location>
        <position position="241"/>
    </location>
    <ligand>
        <name>Mg(2+)</name>
        <dbReference type="ChEBI" id="CHEBI:18420"/>
    </ligand>
</feature>
<keyword evidence="7 11" id="KW-0418">Kinase</keyword>
<accession>H9UJW3</accession>
<dbReference type="Pfam" id="PF01636">
    <property type="entry name" value="APH"/>
    <property type="match status" value="1"/>
</dbReference>
<dbReference type="PATRIC" id="fig|889378.3.peg.1736"/>
<feature type="active site" evidence="11">
    <location>
        <position position="241"/>
    </location>
</feature>
<protein>
    <recommendedName>
        <fullName evidence="11">Stress response kinase A</fullName>
        <ecNumber evidence="11">2.7.11.1</ecNumber>
    </recommendedName>
    <alternativeName>
        <fullName evidence="11">Serine/threonine-protein kinase SrkA</fullName>
    </alternativeName>
</protein>
<dbReference type="GO" id="GO:0005524">
    <property type="term" value="F:ATP binding"/>
    <property type="evidence" value="ECO:0007669"/>
    <property type="project" value="UniProtKB-UniRule"/>
</dbReference>
<feature type="site" description="ATP" evidence="11">
    <location>
        <position position="48"/>
    </location>
</feature>
<feature type="active site" description="Proton acceptor" evidence="11">
    <location>
        <position position="223"/>
    </location>
</feature>
<evidence type="ECO:0000256" key="7">
    <source>
        <dbReference type="ARBA" id="ARBA00022777"/>
    </source>
</evidence>
<dbReference type="STRING" id="889378.Spiaf_1749"/>
<keyword evidence="3 11" id="KW-0597">Phosphoprotein</keyword>
<organism evidence="14 15">
    <name type="scientific">Spirochaeta africana (strain ATCC 700263 / DSM 8902 / Z-7692)</name>
    <dbReference type="NCBI Taxonomy" id="889378"/>
    <lineage>
        <taxon>Bacteria</taxon>
        <taxon>Pseudomonadati</taxon>
        <taxon>Spirochaetota</taxon>
        <taxon>Spirochaetia</taxon>
        <taxon>Spirochaetales</taxon>
        <taxon>Spirochaetaceae</taxon>
        <taxon>Spirochaeta</taxon>
    </lineage>
</organism>
<comment type="subunit">
    <text evidence="11">Monomer.</text>
</comment>
<evidence type="ECO:0000313" key="14">
    <source>
        <dbReference type="EMBL" id="AFG37806.1"/>
    </source>
</evidence>
<sequence length="342" mass="39465">MSWYDNPPHNDSAESPGDFDDLTPQAVLRSVEAGFDLRLSGSITPYNSYINRVYELTDEDGQSFMAKFYRPGRWDEAAILEEHRFIQDCVALEIPTVAPLPDADGDTLITVELEGVVSGLTKEYSFAVFPKRSGRNFDAESEDDWLRLGSLVGRMHTAARQRPASHRLVCNPATIRRTFLQELEAANAVPGPHHAEFFELAHELLERIEPLFKDIPLQRVHGDCHRGNILERPGEGLLLIDFDDMMMGPAVQDLWLLLPERADNCPAEFNLIVEGYEQFQPFDYRWKGLIEPLRAMRMLYYLAWAARQRNDLRFRREHPDWGTPAFWIKEIEDLREQLPYCE</sequence>
<dbReference type="GO" id="GO:0004674">
    <property type="term" value="F:protein serine/threonine kinase activity"/>
    <property type="evidence" value="ECO:0007669"/>
    <property type="project" value="UniProtKB-UniRule"/>
</dbReference>
<name>H9UJW3_SPIAZ</name>
<dbReference type="Gene3D" id="3.30.200.70">
    <property type="match status" value="1"/>
</dbReference>
<keyword evidence="6 11" id="KW-0547">Nucleotide-binding</keyword>
<evidence type="ECO:0000256" key="2">
    <source>
        <dbReference type="ARBA" id="ARBA00022527"/>
    </source>
</evidence>
<dbReference type="EC" id="2.7.11.1" evidence="11"/>
<dbReference type="InterPro" id="IPR032882">
    <property type="entry name" value="SrkA/RdoA"/>
</dbReference>
<keyword evidence="9 11" id="KW-0460">Magnesium</keyword>
<dbReference type="GO" id="GO:0106310">
    <property type="term" value="F:protein serine kinase activity"/>
    <property type="evidence" value="ECO:0007669"/>
    <property type="project" value="RHEA"/>
</dbReference>
<evidence type="ECO:0000256" key="10">
    <source>
        <dbReference type="ARBA" id="ARBA00023016"/>
    </source>
</evidence>
<keyword evidence="15" id="KW-1185">Reference proteome</keyword>
<comment type="catalytic activity">
    <reaction evidence="11">
        <text>L-threonyl-[protein] + ATP = O-phospho-L-threonyl-[protein] + ADP + H(+)</text>
        <dbReference type="Rhea" id="RHEA:46608"/>
        <dbReference type="Rhea" id="RHEA-COMP:11060"/>
        <dbReference type="Rhea" id="RHEA-COMP:11605"/>
        <dbReference type="ChEBI" id="CHEBI:15378"/>
        <dbReference type="ChEBI" id="CHEBI:30013"/>
        <dbReference type="ChEBI" id="CHEBI:30616"/>
        <dbReference type="ChEBI" id="CHEBI:61977"/>
        <dbReference type="ChEBI" id="CHEBI:456216"/>
        <dbReference type="EC" id="2.7.11.1"/>
    </reaction>
</comment>
<evidence type="ECO:0000256" key="9">
    <source>
        <dbReference type="ARBA" id="ARBA00022842"/>
    </source>
</evidence>
<dbReference type="HOGENOM" id="CLU_054715_0_0_12"/>
<evidence type="ECO:0000256" key="5">
    <source>
        <dbReference type="ARBA" id="ARBA00022723"/>
    </source>
</evidence>
<comment type="subcellular location">
    <subcellularLocation>
        <location evidence="11">Cytoplasm</location>
    </subcellularLocation>
</comment>
<dbReference type="eggNOG" id="COG2334">
    <property type="taxonomic scope" value="Bacteria"/>
</dbReference>
<evidence type="ECO:0000256" key="4">
    <source>
        <dbReference type="ARBA" id="ARBA00022679"/>
    </source>
</evidence>
<dbReference type="AlphaFoldDB" id="H9UJW3"/>
<feature type="domain" description="Aminoglycoside phosphotransferase" evidence="13">
    <location>
        <begin position="43"/>
        <end position="284"/>
    </location>
</feature>